<evidence type="ECO:0000313" key="1">
    <source>
        <dbReference type="EMBL" id="JAE01167.1"/>
    </source>
</evidence>
<reference evidence="1" key="1">
    <citation type="submission" date="2014-09" db="EMBL/GenBank/DDBJ databases">
        <authorList>
            <person name="Magalhaes I.L.F."/>
            <person name="Oliveira U."/>
            <person name="Santos F.R."/>
            <person name="Vidigal T.H.D.A."/>
            <person name="Brescovit A.D."/>
            <person name="Santos A.J."/>
        </authorList>
    </citation>
    <scope>NUCLEOTIDE SEQUENCE</scope>
    <source>
        <tissue evidence="1">Shoot tissue taken approximately 20 cm above the soil surface</tissue>
    </source>
</reference>
<dbReference type="AlphaFoldDB" id="A0A0A9EM52"/>
<proteinExistence type="predicted"/>
<protein>
    <submittedName>
        <fullName evidence="1">Uncharacterized protein</fullName>
    </submittedName>
</protein>
<sequence length="30" mass="3361">MGKMGANLLLSTRSLAQQLLKTRSFQICNH</sequence>
<accession>A0A0A9EM52</accession>
<organism evidence="1">
    <name type="scientific">Arundo donax</name>
    <name type="common">Giant reed</name>
    <name type="synonym">Donax arundinaceus</name>
    <dbReference type="NCBI Taxonomy" id="35708"/>
    <lineage>
        <taxon>Eukaryota</taxon>
        <taxon>Viridiplantae</taxon>
        <taxon>Streptophyta</taxon>
        <taxon>Embryophyta</taxon>
        <taxon>Tracheophyta</taxon>
        <taxon>Spermatophyta</taxon>
        <taxon>Magnoliopsida</taxon>
        <taxon>Liliopsida</taxon>
        <taxon>Poales</taxon>
        <taxon>Poaceae</taxon>
        <taxon>PACMAD clade</taxon>
        <taxon>Arundinoideae</taxon>
        <taxon>Arundineae</taxon>
        <taxon>Arundo</taxon>
    </lineage>
</organism>
<dbReference type="EMBL" id="GBRH01196729">
    <property type="protein sequence ID" value="JAE01167.1"/>
    <property type="molecule type" value="Transcribed_RNA"/>
</dbReference>
<name>A0A0A9EM52_ARUDO</name>
<reference evidence="1" key="2">
    <citation type="journal article" date="2015" name="Data Brief">
        <title>Shoot transcriptome of the giant reed, Arundo donax.</title>
        <authorList>
            <person name="Barrero R.A."/>
            <person name="Guerrero F.D."/>
            <person name="Moolhuijzen P."/>
            <person name="Goolsby J.A."/>
            <person name="Tidwell J."/>
            <person name="Bellgard S.E."/>
            <person name="Bellgard M.I."/>
        </authorList>
    </citation>
    <scope>NUCLEOTIDE SEQUENCE</scope>
    <source>
        <tissue evidence="1">Shoot tissue taken approximately 20 cm above the soil surface</tissue>
    </source>
</reference>